<comment type="subcellular location">
    <subcellularLocation>
        <location evidence="1">Inflammasome</location>
    </subcellularLocation>
</comment>
<name>A0ABR3NV27_9TELE</name>
<dbReference type="InterPro" id="IPR025307">
    <property type="entry name" value="FIIND_dom"/>
</dbReference>
<keyword evidence="4" id="KW-0677">Repeat</keyword>
<accession>A0ABR3NV27</accession>
<evidence type="ECO:0000256" key="9">
    <source>
        <dbReference type="ARBA" id="ARBA00023233"/>
    </source>
</evidence>
<keyword evidence="8" id="KW-0395">Inflammatory response</keyword>
<dbReference type="InterPro" id="IPR050637">
    <property type="entry name" value="NLRP_innate_immun_reg"/>
</dbReference>
<dbReference type="PROSITE" id="PS50837">
    <property type="entry name" value="NACHT"/>
    <property type="match status" value="1"/>
</dbReference>
<evidence type="ECO:0000256" key="6">
    <source>
        <dbReference type="ARBA" id="ARBA00022840"/>
    </source>
</evidence>
<evidence type="ECO:0000256" key="5">
    <source>
        <dbReference type="ARBA" id="ARBA00022741"/>
    </source>
</evidence>
<evidence type="ECO:0000256" key="3">
    <source>
        <dbReference type="ARBA" id="ARBA00022490"/>
    </source>
</evidence>
<comment type="caution">
    <text evidence="12">The sequence shown here is derived from an EMBL/GenBank/DDBJ whole genome shotgun (WGS) entry which is preliminary data.</text>
</comment>
<keyword evidence="13" id="KW-1185">Reference proteome</keyword>
<keyword evidence="9" id="KW-1271">Inflammasome</keyword>
<protein>
    <recommendedName>
        <fullName evidence="14">NACHT domain-containing protein</fullName>
    </recommendedName>
</protein>
<evidence type="ECO:0000259" key="11">
    <source>
        <dbReference type="PROSITE" id="PS51830"/>
    </source>
</evidence>
<keyword evidence="7" id="KW-0832">Ubl conjugation</keyword>
<dbReference type="Pfam" id="PF17776">
    <property type="entry name" value="NLRC4_HD2"/>
    <property type="match status" value="2"/>
</dbReference>
<dbReference type="SUPFAM" id="SSF52047">
    <property type="entry name" value="RNI-like"/>
    <property type="match status" value="2"/>
</dbReference>
<evidence type="ECO:0000256" key="8">
    <source>
        <dbReference type="ARBA" id="ARBA00023198"/>
    </source>
</evidence>
<dbReference type="Pfam" id="PF13553">
    <property type="entry name" value="FIIND"/>
    <property type="match status" value="2"/>
</dbReference>
<evidence type="ECO:0000256" key="1">
    <source>
        <dbReference type="ARBA" id="ARBA00004110"/>
    </source>
</evidence>
<evidence type="ECO:0000313" key="13">
    <source>
        <dbReference type="Proteomes" id="UP001558613"/>
    </source>
</evidence>
<feature type="domain" description="NACHT" evidence="10">
    <location>
        <begin position="233"/>
        <end position="434"/>
    </location>
</feature>
<keyword evidence="6" id="KW-0067">ATP-binding</keyword>
<comment type="similarity">
    <text evidence="2">Belongs to the NLRP family.</text>
</comment>
<sequence length="1542" mass="176024">MISSGCGTADSTTESELMESLAQIAKHLEDKLHENRNLNKLLLDGSAAVMKSLLDKLHQFKLDNYLKRHTYLTGWSTDIIQSLLGLIDQYREKKDNELKRDTYLPGCSAADSMTESALVEALGQILQQIGDKLDENLDLNELLLGNVVQPKYKTLSDTRRKYLLPDERVLTHYTEPVLIKRSKEQTEKYCQEYVKSVHASGTGTSSQLLSNDKNHSIRIDQLFSPDCDGNTPKTVILVGDSGCGKSFILEKIMLDWASGELYSENFDAVIHLKFDELKCISEEIHMSELLSWSCLLTLDQNSEILKTTPEKVLYLIDGMDEFSFNPHIQISSPTDPSQKAPIMDILHCLLRDLMLLESSVIVTTRYTAAAELSNLFKRPQRFTEIAGFSERGVQEYFQKFFQDEQVFRKTYESVKSNESLLTACTVPLLCWMVCFCLKKHFTGSDHVMRELKTTTSIYVHFVSTLLEHHDQSQSVLTMLRSLGQLAEEGVKKRQVLFDNKSVSNPSLDFLTNVFLYKGGKHFLKFMHFSFQEFFTALYYVLLDEEECWCKVSELFNLMESEAIIYRSSLIFRGRLSNPMPSVMMFLCGLFNEKASSSLFKKMKSTVPHTIKLKKTQLKKKLMERIPAMTRQYGLELFALHCLYELQDERFVREALKTHNFMDLSNVSLRSTDCCVLLYCLQCCPHIRDLNLMYCDLTAEKLKILQPALCMCENLRLSVEHLSEVGDLIQILGETKILRELKIQEDEYSSESPRWSLDLSVTCGDVSLSLSSSEKNPSFPAVLNISLTFPQTEISNTDWTLILQRLSRAGKVAEDSSALDEHVNLLLSSFHSVGLKMLSLKLVSLNESWASGIISLVQSCTSLQELRVSVTGLFLEEGLTLLKKSLTDPQCTVIIEGNWKNWSHSCNEKVEVHFKPKALEKLEKSAISKPSSSGLNLQPLPVCQSCVHIVDSDQWVHVEPSVCTDEGGSEFRISTPAGRFECSRTRMRWVCAGDVTLQYRAVDGSFLRAELERLQCERIGPVIDVTVISGKLEEAHLPHYACLAESDPSLTDAFKHHDNSQSVLTMLRSLGLLAERAIQNQQVFFDEKAIAETGLDVTVCLFLYNGSLKRKEHVPVFKFMNFSFQEFFTYVLLDDEENSLKVNQLFNLMEWEAILDRPSPDLRERRSNPILPVMLFLYGLLNEEVSSSFLEKIEWTAPHTIKSKKKEMRKTLKRAIVLMIQQYGVELYALHCLHELQDKRFVRKILKVYRSMDLYNISLGSTDCWVLLYCLQCCPHIRDLNLMYCDLIAEKLKILQPALYKRFVREAHNFMDLSNVSLSSTDCCVLLYCLQHCSHIRDLDLTYCDLTTEKLKILQPALCMCESIRLNISKPESSGLNLYPLPVCQSCVHIVDSDQWVQVEPSVCTDEGGSEFRIRTPAGRFECRRTRMRWVCAGDVTLQYRAVDGRFLRAELERLQCERIGPVIDVTVISRKLEEAHLPHYACLPESDPSLKNDARLLSKSHEGISLQSVELTRYHAKIVQPSFSLITYNSNYKLVHKVGRTL</sequence>
<dbReference type="Pfam" id="PF05729">
    <property type="entry name" value="NACHT"/>
    <property type="match status" value="1"/>
</dbReference>
<dbReference type="EMBL" id="JAYMGO010000002">
    <property type="protein sequence ID" value="KAL1280889.1"/>
    <property type="molecule type" value="Genomic_DNA"/>
</dbReference>
<dbReference type="Proteomes" id="UP001558613">
    <property type="component" value="Unassembled WGS sequence"/>
</dbReference>
<keyword evidence="5" id="KW-0547">Nucleotide-binding</keyword>
<dbReference type="Gene3D" id="3.40.50.300">
    <property type="entry name" value="P-loop containing nucleotide triphosphate hydrolases"/>
    <property type="match status" value="1"/>
</dbReference>
<proteinExistence type="inferred from homology"/>
<dbReference type="SUPFAM" id="SSF52540">
    <property type="entry name" value="P-loop containing nucleoside triphosphate hydrolases"/>
    <property type="match status" value="1"/>
</dbReference>
<dbReference type="InterPro" id="IPR041267">
    <property type="entry name" value="NLRP_HD2"/>
</dbReference>
<dbReference type="Gene3D" id="3.80.10.10">
    <property type="entry name" value="Ribonuclease Inhibitor"/>
    <property type="match status" value="2"/>
</dbReference>
<dbReference type="Pfam" id="PF13516">
    <property type="entry name" value="LRR_6"/>
    <property type="match status" value="1"/>
</dbReference>
<dbReference type="InterPro" id="IPR001611">
    <property type="entry name" value="Leu-rich_rpt"/>
</dbReference>
<dbReference type="InterPro" id="IPR032675">
    <property type="entry name" value="LRR_dom_sf"/>
</dbReference>
<dbReference type="PANTHER" id="PTHR45690:SF19">
    <property type="entry name" value="NACHT, LRR AND PYD DOMAINS-CONTAINING PROTEIN 3"/>
    <property type="match status" value="1"/>
</dbReference>
<feature type="domain" description="FIIND" evidence="11">
    <location>
        <begin position="1391"/>
        <end position="1542"/>
    </location>
</feature>
<dbReference type="PROSITE" id="PS51830">
    <property type="entry name" value="FIIND"/>
    <property type="match status" value="2"/>
</dbReference>
<gene>
    <name evidence="12" type="ORF">QQF64_015489</name>
</gene>
<evidence type="ECO:0000313" key="12">
    <source>
        <dbReference type="EMBL" id="KAL1280889.1"/>
    </source>
</evidence>
<evidence type="ECO:0000256" key="2">
    <source>
        <dbReference type="ARBA" id="ARBA00008665"/>
    </source>
</evidence>
<dbReference type="InterPro" id="IPR007111">
    <property type="entry name" value="NACHT_NTPase"/>
</dbReference>
<evidence type="ECO:0000256" key="4">
    <source>
        <dbReference type="ARBA" id="ARBA00022737"/>
    </source>
</evidence>
<evidence type="ECO:0000259" key="10">
    <source>
        <dbReference type="PROSITE" id="PS50837"/>
    </source>
</evidence>
<feature type="domain" description="FIIND" evidence="11">
    <location>
        <begin position="950"/>
        <end position="1212"/>
    </location>
</feature>
<dbReference type="InterPro" id="IPR027417">
    <property type="entry name" value="P-loop_NTPase"/>
</dbReference>
<evidence type="ECO:0008006" key="14">
    <source>
        <dbReference type="Google" id="ProtNLM"/>
    </source>
</evidence>
<keyword evidence="3" id="KW-0963">Cytoplasm</keyword>
<organism evidence="12 13">
    <name type="scientific">Cirrhinus molitorella</name>
    <name type="common">mud carp</name>
    <dbReference type="NCBI Taxonomy" id="172907"/>
    <lineage>
        <taxon>Eukaryota</taxon>
        <taxon>Metazoa</taxon>
        <taxon>Chordata</taxon>
        <taxon>Craniata</taxon>
        <taxon>Vertebrata</taxon>
        <taxon>Euteleostomi</taxon>
        <taxon>Actinopterygii</taxon>
        <taxon>Neopterygii</taxon>
        <taxon>Teleostei</taxon>
        <taxon>Ostariophysi</taxon>
        <taxon>Cypriniformes</taxon>
        <taxon>Cyprinidae</taxon>
        <taxon>Labeoninae</taxon>
        <taxon>Labeonini</taxon>
        <taxon>Cirrhinus</taxon>
    </lineage>
</organism>
<dbReference type="PANTHER" id="PTHR45690">
    <property type="entry name" value="NACHT, LRR AND PYD DOMAINS-CONTAINING PROTEIN 12"/>
    <property type="match status" value="1"/>
</dbReference>
<reference evidence="12 13" key="1">
    <citation type="submission" date="2023-09" db="EMBL/GenBank/DDBJ databases">
        <authorList>
            <person name="Wang M."/>
        </authorList>
    </citation>
    <scope>NUCLEOTIDE SEQUENCE [LARGE SCALE GENOMIC DNA]</scope>
    <source>
        <strain evidence="12">GT-2023</strain>
        <tissue evidence="12">Liver</tissue>
    </source>
</reference>
<evidence type="ECO:0000256" key="7">
    <source>
        <dbReference type="ARBA" id="ARBA00022843"/>
    </source>
</evidence>